<evidence type="ECO:0000256" key="5">
    <source>
        <dbReference type="ARBA" id="ARBA00023098"/>
    </source>
</evidence>
<evidence type="ECO:0000256" key="4">
    <source>
        <dbReference type="ARBA" id="ARBA00023002"/>
    </source>
</evidence>
<feature type="transmembrane region" description="Helical" evidence="7">
    <location>
        <begin position="76"/>
        <end position="93"/>
    </location>
</feature>
<dbReference type="AlphaFoldDB" id="A0A381Q3C2"/>
<evidence type="ECO:0000256" key="2">
    <source>
        <dbReference type="ARBA" id="ARBA00022692"/>
    </source>
</evidence>
<evidence type="ECO:0000313" key="9">
    <source>
        <dbReference type="EMBL" id="SUZ72819.1"/>
    </source>
</evidence>
<keyword evidence="4" id="KW-0560">Oxidoreductase</keyword>
<reference evidence="9" key="1">
    <citation type="submission" date="2018-05" db="EMBL/GenBank/DDBJ databases">
        <authorList>
            <person name="Lanie J.A."/>
            <person name="Ng W.-L."/>
            <person name="Kazmierczak K.M."/>
            <person name="Andrzejewski T.M."/>
            <person name="Davidsen T.M."/>
            <person name="Wayne K.J."/>
            <person name="Tettelin H."/>
            <person name="Glass J.I."/>
            <person name="Rusch D."/>
            <person name="Podicherti R."/>
            <person name="Tsui H.-C.T."/>
            <person name="Winkler M.E."/>
        </authorList>
    </citation>
    <scope>NUCLEOTIDE SEQUENCE</scope>
</reference>
<dbReference type="GO" id="GO:0016020">
    <property type="term" value="C:membrane"/>
    <property type="evidence" value="ECO:0007669"/>
    <property type="project" value="GOC"/>
</dbReference>
<evidence type="ECO:0000259" key="8">
    <source>
        <dbReference type="Pfam" id="PF04116"/>
    </source>
</evidence>
<dbReference type="InterPro" id="IPR006694">
    <property type="entry name" value="Fatty_acid_hydroxylase"/>
</dbReference>
<evidence type="ECO:0000256" key="3">
    <source>
        <dbReference type="ARBA" id="ARBA00022989"/>
    </source>
</evidence>
<dbReference type="InterPro" id="IPR051689">
    <property type="entry name" value="Sterol_desaturase/TMEM195"/>
</dbReference>
<proteinExistence type="predicted"/>
<dbReference type="GO" id="GO:0050479">
    <property type="term" value="F:glyceryl-ether monooxygenase activity"/>
    <property type="evidence" value="ECO:0007669"/>
    <property type="project" value="TreeGrafter"/>
</dbReference>
<gene>
    <name evidence="9" type="ORF">METZ01_LOCUS25673</name>
</gene>
<evidence type="ECO:0000256" key="7">
    <source>
        <dbReference type="SAM" id="Phobius"/>
    </source>
</evidence>
<sequence length="421" mass="48981">MNLILYAIPFFFLLILVELAWGFTQNRNTYRINDTINSLSMGSLSRLQSLVILGVSSSIYELIADHYQLKQLPGDRIWVWIVCFVLYDLAYYWKHRLGHEMAIFWGSHVAHHQSEDFNLGTALRQTSIDFYSFLFYVPFFALGFPAEVLFTTVSLNLIYQFWVHTEHVPKLGTLEWIFVTPSNHRVHHARNKIYVDRNYGGVFIIWDRLFRSFQEELSKEPVVFGLRNPLNSWNPVWANVHVYWRLIKDFIKAPGLMNKLAICFKPPGWQPEDMVSSCKQRGNLVDLTSRFDPVIPTFSKYYVLGQFVMSVMLSLYLLQYSSSLGYEKTVIAVLFMTYSFYIHGSWLEDRPSALGLEILRMALLIVLIQFVSVHILLKSLIDLYAALSLLALLAHKYGKFMADTRNIHNDNQSEVKLRTTT</sequence>
<organism evidence="9">
    <name type="scientific">marine metagenome</name>
    <dbReference type="NCBI Taxonomy" id="408172"/>
    <lineage>
        <taxon>unclassified sequences</taxon>
        <taxon>metagenomes</taxon>
        <taxon>ecological metagenomes</taxon>
    </lineage>
</organism>
<protein>
    <recommendedName>
        <fullName evidence="8">Fatty acid hydroxylase domain-containing protein</fullName>
    </recommendedName>
</protein>
<keyword evidence="5" id="KW-0443">Lipid metabolism</keyword>
<dbReference type="GO" id="GO:0008610">
    <property type="term" value="P:lipid biosynthetic process"/>
    <property type="evidence" value="ECO:0007669"/>
    <property type="project" value="InterPro"/>
</dbReference>
<evidence type="ECO:0000256" key="6">
    <source>
        <dbReference type="ARBA" id="ARBA00023136"/>
    </source>
</evidence>
<feature type="transmembrane region" description="Helical" evidence="7">
    <location>
        <begin position="330"/>
        <end position="346"/>
    </location>
</feature>
<dbReference type="Pfam" id="PF04116">
    <property type="entry name" value="FA_hydroxylase"/>
    <property type="match status" value="1"/>
</dbReference>
<keyword evidence="3 7" id="KW-1133">Transmembrane helix</keyword>
<feature type="transmembrane region" description="Helical" evidence="7">
    <location>
        <begin position="301"/>
        <end position="318"/>
    </location>
</feature>
<dbReference type="EMBL" id="UINC01001159">
    <property type="protein sequence ID" value="SUZ72819.1"/>
    <property type="molecule type" value="Genomic_DNA"/>
</dbReference>
<dbReference type="PANTHER" id="PTHR21624:SF1">
    <property type="entry name" value="ALKYLGLYCEROL MONOOXYGENASE"/>
    <property type="match status" value="1"/>
</dbReference>
<comment type="subcellular location">
    <subcellularLocation>
        <location evidence="1">Endomembrane system</location>
        <topology evidence="1">Multi-pass membrane protein</topology>
    </subcellularLocation>
</comment>
<dbReference type="GO" id="GO:0005783">
    <property type="term" value="C:endoplasmic reticulum"/>
    <property type="evidence" value="ECO:0007669"/>
    <property type="project" value="TreeGrafter"/>
</dbReference>
<feature type="transmembrane region" description="Helical" evidence="7">
    <location>
        <begin position="133"/>
        <end position="159"/>
    </location>
</feature>
<name>A0A381Q3C2_9ZZZZ</name>
<feature type="domain" description="Fatty acid hydroxylase" evidence="8">
    <location>
        <begin position="80"/>
        <end position="211"/>
    </location>
</feature>
<accession>A0A381Q3C2</accession>
<dbReference type="GO" id="GO:0005506">
    <property type="term" value="F:iron ion binding"/>
    <property type="evidence" value="ECO:0007669"/>
    <property type="project" value="InterPro"/>
</dbReference>
<evidence type="ECO:0000256" key="1">
    <source>
        <dbReference type="ARBA" id="ARBA00004127"/>
    </source>
</evidence>
<dbReference type="GO" id="GO:0006643">
    <property type="term" value="P:membrane lipid metabolic process"/>
    <property type="evidence" value="ECO:0007669"/>
    <property type="project" value="TreeGrafter"/>
</dbReference>
<keyword evidence="6 7" id="KW-0472">Membrane</keyword>
<keyword evidence="2 7" id="KW-0812">Transmembrane</keyword>
<dbReference type="PANTHER" id="PTHR21624">
    <property type="entry name" value="STEROL DESATURASE-RELATED PROTEIN"/>
    <property type="match status" value="1"/>
</dbReference>
<feature type="transmembrane region" description="Helical" evidence="7">
    <location>
        <begin position="358"/>
        <end position="377"/>
    </location>
</feature>
<feature type="transmembrane region" description="Helical" evidence="7">
    <location>
        <begin position="6"/>
        <end position="23"/>
    </location>
</feature>